<organism evidence="1 2">
    <name type="scientific">Leptidea sinapis</name>
    <dbReference type="NCBI Taxonomy" id="189913"/>
    <lineage>
        <taxon>Eukaryota</taxon>
        <taxon>Metazoa</taxon>
        <taxon>Ecdysozoa</taxon>
        <taxon>Arthropoda</taxon>
        <taxon>Hexapoda</taxon>
        <taxon>Insecta</taxon>
        <taxon>Pterygota</taxon>
        <taxon>Neoptera</taxon>
        <taxon>Endopterygota</taxon>
        <taxon>Lepidoptera</taxon>
        <taxon>Glossata</taxon>
        <taxon>Ditrysia</taxon>
        <taxon>Papilionoidea</taxon>
        <taxon>Pieridae</taxon>
        <taxon>Dismorphiinae</taxon>
        <taxon>Leptidea</taxon>
    </lineage>
</organism>
<keyword evidence="2" id="KW-1185">Reference proteome</keyword>
<dbReference type="Proteomes" id="UP000324832">
    <property type="component" value="Unassembled WGS sequence"/>
</dbReference>
<proteinExistence type="predicted"/>
<gene>
    <name evidence="1" type="ORF">LSINAPIS_LOCUS961</name>
</gene>
<name>A0A5E4PR12_9NEOP</name>
<reference evidence="1 2" key="1">
    <citation type="submission" date="2017-07" db="EMBL/GenBank/DDBJ databases">
        <authorList>
            <person name="Talla V."/>
            <person name="Backstrom N."/>
        </authorList>
    </citation>
    <scope>NUCLEOTIDE SEQUENCE [LARGE SCALE GENOMIC DNA]</scope>
</reference>
<feature type="non-terminal residue" evidence="1">
    <location>
        <position position="1"/>
    </location>
</feature>
<dbReference type="AlphaFoldDB" id="A0A5E4PR12"/>
<accession>A0A5E4PR12</accession>
<evidence type="ECO:0000313" key="2">
    <source>
        <dbReference type="Proteomes" id="UP000324832"/>
    </source>
</evidence>
<protein>
    <submittedName>
        <fullName evidence="1">Uncharacterized protein</fullName>
    </submittedName>
</protein>
<sequence length="43" mass="5080">SRTDINNNNVRRTMRHTIEFGSERTIFVVRSEPSSIVCEYYNS</sequence>
<dbReference type="EMBL" id="FZQP02000104">
    <property type="protein sequence ID" value="VVC87321.1"/>
    <property type="molecule type" value="Genomic_DNA"/>
</dbReference>
<evidence type="ECO:0000313" key="1">
    <source>
        <dbReference type="EMBL" id="VVC87321.1"/>
    </source>
</evidence>